<organism evidence="6">
    <name type="scientific">Chloropicon roscoffensis</name>
    <dbReference type="NCBI Taxonomy" id="1461544"/>
    <lineage>
        <taxon>Eukaryota</taxon>
        <taxon>Viridiplantae</taxon>
        <taxon>Chlorophyta</taxon>
        <taxon>Chloropicophyceae</taxon>
        <taxon>Chloropicales</taxon>
        <taxon>Chloropicaceae</taxon>
        <taxon>Chloropicon</taxon>
    </lineage>
</organism>
<accession>A0A7S3CFG5</accession>
<reference evidence="6" key="1">
    <citation type="submission" date="2021-01" db="EMBL/GenBank/DDBJ databases">
        <authorList>
            <person name="Corre E."/>
            <person name="Pelletier E."/>
            <person name="Niang G."/>
            <person name="Scheremetjew M."/>
            <person name="Finn R."/>
            <person name="Kale V."/>
            <person name="Holt S."/>
            <person name="Cochrane G."/>
            <person name="Meng A."/>
            <person name="Brown T."/>
            <person name="Cohen L."/>
        </authorList>
    </citation>
    <scope>NUCLEOTIDE SEQUENCE</scope>
    <source>
        <strain evidence="6">RCC1871</strain>
    </source>
</reference>
<feature type="domain" description="PUM-HD" evidence="5">
    <location>
        <begin position="69"/>
        <end position="422"/>
    </location>
</feature>
<evidence type="ECO:0000256" key="4">
    <source>
        <dbReference type="SAM" id="MobiDB-lite"/>
    </source>
</evidence>
<dbReference type="PANTHER" id="PTHR13102">
    <property type="entry name" value="NUCLEOLAR PROTEIN 9"/>
    <property type="match status" value="1"/>
</dbReference>
<dbReference type="InterPro" id="IPR001313">
    <property type="entry name" value="Pumilio_RNA-bd_rpt"/>
</dbReference>
<feature type="compositionally biased region" description="Basic and acidic residues" evidence="4">
    <location>
        <begin position="18"/>
        <end position="34"/>
    </location>
</feature>
<dbReference type="InterPro" id="IPR040000">
    <property type="entry name" value="NOP9"/>
</dbReference>
<dbReference type="InterPro" id="IPR011989">
    <property type="entry name" value="ARM-like"/>
</dbReference>
<feature type="repeat" description="Pumilio" evidence="3">
    <location>
        <begin position="506"/>
        <end position="543"/>
    </location>
</feature>
<keyword evidence="8" id="KW-1185">Reference proteome</keyword>
<dbReference type="GO" id="GO:0000447">
    <property type="term" value="P:endonucleolytic cleavage in ITS1 to separate SSU-rRNA from 5.8S rRNA and LSU-rRNA from tricistronic rRNA transcript (SSU-rRNA, 5.8S rRNA, LSU-rRNA)"/>
    <property type="evidence" value="ECO:0007669"/>
    <property type="project" value="TreeGrafter"/>
</dbReference>
<dbReference type="PROSITE" id="PS50303">
    <property type="entry name" value="PUM_HD"/>
    <property type="match status" value="1"/>
</dbReference>
<evidence type="ECO:0000256" key="2">
    <source>
        <dbReference type="ARBA" id="ARBA00023242"/>
    </source>
</evidence>
<feature type="region of interest" description="Disordered" evidence="4">
    <location>
        <begin position="1"/>
        <end position="51"/>
    </location>
</feature>
<dbReference type="GO" id="GO:0003723">
    <property type="term" value="F:RNA binding"/>
    <property type="evidence" value="ECO:0007669"/>
    <property type="project" value="InterPro"/>
</dbReference>
<protein>
    <submittedName>
        <fullName evidence="7">Pumilio-like RNA-binding protein</fullName>
    </submittedName>
</protein>
<dbReference type="InterPro" id="IPR016024">
    <property type="entry name" value="ARM-type_fold"/>
</dbReference>
<feature type="compositionally biased region" description="Basic residues" evidence="4">
    <location>
        <begin position="1"/>
        <end position="17"/>
    </location>
</feature>
<dbReference type="GO" id="GO:0000056">
    <property type="term" value="P:ribosomal small subunit export from nucleus"/>
    <property type="evidence" value="ECO:0007669"/>
    <property type="project" value="TreeGrafter"/>
</dbReference>
<dbReference type="SUPFAM" id="SSF48371">
    <property type="entry name" value="ARM repeat"/>
    <property type="match status" value="2"/>
</dbReference>
<proteinExistence type="predicted"/>
<dbReference type="Gene3D" id="1.25.10.10">
    <property type="entry name" value="Leucine-rich Repeat Variant"/>
    <property type="match status" value="2"/>
</dbReference>
<evidence type="ECO:0000313" key="6">
    <source>
        <dbReference type="EMBL" id="CAE0193388.1"/>
    </source>
</evidence>
<gene>
    <name evidence="6" type="ORF">CROS1456_LOCUS6478</name>
    <name evidence="7" type="ORF">HKI87_07g48860</name>
</gene>
<keyword evidence="1" id="KW-0677">Repeat</keyword>
<evidence type="ECO:0000313" key="7">
    <source>
        <dbReference type="EMBL" id="WZN63338.1"/>
    </source>
</evidence>
<evidence type="ECO:0000256" key="3">
    <source>
        <dbReference type="PROSITE-ProRule" id="PRU00317"/>
    </source>
</evidence>
<dbReference type="PROSITE" id="PS50302">
    <property type="entry name" value="PUM"/>
    <property type="match status" value="2"/>
</dbReference>
<dbReference type="AlphaFoldDB" id="A0A7S3CFG5"/>
<evidence type="ECO:0000313" key="8">
    <source>
        <dbReference type="Proteomes" id="UP001472866"/>
    </source>
</evidence>
<reference evidence="7 8" key="2">
    <citation type="submission" date="2024-03" db="EMBL/GenBank/DDBJ databases">
        <title>Complete genome sequence of the green alga Chloropicon roscoffensis RCC1871.</title>
        <authorList>
            <person name="Lemieux C."/>
            <person name="Pombert J.-F."/>
            <person name="Otis C."/>
            <person name="Turmel M."/>
        </authorList>
    </citation>
    <scope>NUCLEOTIDE SEQUENCE [LARGE SCALE GENOMIC DNA]</scope>
    <source>
        <strain evidence="7 8">RCC1871</strain>
    </source>
</reference>
<dbReference type="GO" id="GO:0000480">
    <property type="term" value="P:endonucleolytic cleavage in 5'-ETS of tricistronic rRNA transcript (SSU-rRNA, 5.8S rRNA, LSU-rRNA)"/>
    <property type="evidence" value="ECO:0007669"/>
    <property type="project" value="TreeGrafter"/>
</dbReference>
<dbReference type="EMBL" id="CP151507">
    <property type="protein sequence ID" value="WZN63338.1"/>
    <property type="molecule type" value="Genomic_DNA"/>
</dbReference>
<dbReference type="SMART" id="SM00025">
    <property type="entry name" value="Pumilio"/>
    <property type="match status" value="8"/>
</dbReference>
<dbReference type="GO" id="GO:0030688">
    <property type="term" value="C:preribosome, small subunit precursor"/>
    <property type="evidence" value="ECO:0007669"/>
    <property type="project" value="TreeGrafter"/>
</dbReference>
<dbReference type="GO" id="GO:0005730">
    <property type="term" value="C:nucleolus"/>
    <property type="evidence" value="ECO:0007669"/>
    <property type="project" value="TreeGrafter"/>
</dbReference>
<dbReference type="InterPro" id="IPR033133">
    <property type="entry name" value="PUM-HD"/>
</dbReference>
<feature type="repeat" description="Pumilio" evidence="3">
    <location>
        <begin position="264"/>
        <end position="302"/>
    </location>
</feature>
<dbReference type="EMBL" id="HBHZ01008379">
    <property type="protein sequence ID" value="CAE0193388.1"/>
    <property type="molecule type" value="Transcribed_RNA"/>
</dbReference>
<dbReference type="GO" id="GO:0030686">
    <property type="term" value="C:90S preribosome"/>
    <property type="evidence" value="ECO:0007669"/>
    <property type="project" value="TreeGrafter"/>
</dbReference>
<keyword evidence="2" id="KW-0539">Nucleus</keyword>
<sequence length="632" mass="70705">MGRHSGNKRPHRKAAKRLQREQAKKRQRGEDYLKQYDQPEGGAGEFHQGRHYSGGREHIQLVSDDLQMYVRELANQLTDGGLDEDSKEILVNNALEEFTGKEAQLCKDPVCSRAVETLVDLFTTAQLINFVRSLSQGDEERITGIYIDPFASHVVERLFARIRSIMKEDPEVEVSAELLGSLEELCQCLRSERLVNIATHKYGSHVMRSLFVLLSGVEYPTTRSNKGWNKIFSFSIEKAITFAKYRTNKKLVHLKDALAQRYLDLPSQDIVRVAYDQYGSPVLQTFLQCTIGEDRGSQMIFKLLTTKNTRGDVGEAGGAVDSLCSKTFQSLAQHNFASHLLESVFISAEETIRSALYDRCVKGKLEAYATHHFANFVVQALVTCVTNKNVAKAVAEETFPLFGQLMRSNKGGVVAATLNMCSRLNVRTSRAFKAIEAVLSERAGGGQVDGETADLVLSLLTIERGGNAYRSHNGIIAVSKVGGTILCTLLKFPPDKCKHLMKAMRHLTADEIVQLTEDYLGIRVLEAFLDSAADGKLKQPLIGKLKGKFGAIAKVTHCSFFLEKCFKAADQTLKEAIVEDLIAEKNAILQTYRGPGIFRTCAVELFQRSKRDWEMHLRRSDAVRNEFEEMFS</sequence>
<evidence type="ECO:0000259" key="5">
    <source>
        <dbReference type="PROSITE" id="PS50303"/>
    </source>
</evidence>
<dbReference type="PANTHER" id="PTHR13102:SF0">
    <property type="entry name" value="NUCLEOLAR PROTEIN 9"/>
    <property type="match status" value="1"/>
</dbReference>
<name>A0A7S3CFG5_9CHLO</name>
<evidence type="ECO:0000256" key="1">
    <source>
        <dbReference type="ARBA" id="ARBA00022737"/>
    </source>
</evidence>
<dbReference type="Pfam" id="PF22493">
    <property type="entry name" value="PUF_NOP9"/>
    <property type="match status" value="1"/>
</dbReference>
<dbReference type="Proteomes" id="UP001472866">
    <property type="component" value="Chromosome 07"/>
</dbReference>
<dbReference type="GO" id="GO:0000472">
    <property type="term" value="P:endonucleolytic cleavage to generate mature 5'-end of SSU-rRNA from (SSU-rRNA, 5.8S rRNA, LSU-rRNA)"/>
    <property type="evidence" value="ECO:0007669"/>
    <property type="project" value="TreeGrafter"/>
</dbReference>